<dbReference type="Pfam" id="PF05670">
    <property type="entry name" value="NFACT-R_1"/>
    <property type="match status" value="1"/>
</dbReference>
<feature type="domain" description="NFACT RNA-binding" evidence="3">
    <location>
        <begin position="48"/>
        <end position="149"/>
    </location>
</feature>
<evidence type="ECO:0000313" key="5">
    <source>
        <dbReference type="Proteomes" id="UP000077266"/>
    </source>
</evidence>
<dbReference type="InterPro" id="IPR008532">
    <property type="entry name" value="NFACT_RNA-bd"/>
</dbReference>
<dbReference type="STRING" id="1314781.A0A165KKU2"/>
<dbReference type="PANTHER" id="PTHR13049">
    <property type="entry name" value="DUF814-RELATED"/>
    <property type="match status" value="1"/>
</dbReference>
<evidence type="ECO:0000256" key="2">
    <source>
        <dbReference type="SAM" id="MobiDB-lite"/>
    </source>
</evidence>
<dbReference type="OrthoDB" id="200398at2759"/>
<name>A0A165KKU2_EXIGL</name>
<sequence length="251" mass="28456">MMGPGKTQMVKCKVGIVAALDVEKRAHSESEAAERNVRSARNSVDPPVTLYMGKDKVENEDLIKYAWPQDIWFHVDKLSSAHVYLRMPDAIAAQGWEKIPQAALVDCAQLVKANSIEGNKKDNLTIIYTPADNLKKTGDMATGQVGFHNDKKVKRIHIETRLNAIVNRLNKTKVERVVDHEAERIERVKKESAARRIAAAEKRKADLELAKQREAEKAARSYDSLFSGEYDEEEEANRPRKSVRELEEDFM</sequence>
<gene>
    <name evidence="4" type="ORF">EXIGLDRAFT_739517</name>
</gene>
<dbReference type="InterPro" id="IPR039730">
    <property type="entry name" value="Jlp2/Ccd25"/>
</dbReference>
<keyword evidence="5" id="KW-1185">Reference proteome</keyword>
<evidence type="ECO:0000259" key="3">
    <source>
        <dbReference type="Pfam" id="PF05670"/>
    </source>
</evidence>
<organism evidence="4 5">
    <name type="scientific">Exidia glandulosa HHB12029</name>
    <dbReference type="NCBI Taxonomy" id="1314781"/>
    <lineage>
        <taxon>Eukaryota</taxon>
        <taxon>Fungi</taxon>
        <taxon>Dikarya</taxon>
        <taxon>Basidiomycota</taxon>
        <taxon>Agaricomycotina</taxon>
        <taxon>Agaricomycetes</taxon>
        <taxon>Auriculariales</taxon>
        <taxon>Exidiaceae</taxon>
        <taxon>Exidia</taxon>
    </lineage>
</organism>
<feature type="region of interest" description="Disordered" evidence="2">
    <location>
        <begin position="214"/>
        <end position="251"/>
    </location>
</feature>
<evidence type="ECO:0000313" key="4">
    <source>
        <dbReference type="EMBL" id="KZV96503.1"/>
    </source>
</evidence>
<protein>
    <submittedName>
        <fullName evidence="4">DUF814-domain-containing protein</fullName>
    </submittedName>
</protein>
<reference evidence="4 5" key="1">
    <citation type="journal article" date="2016" name="Mol. Biol. Evol.">
        <title>Comparative Genomics of Early-Diverging Mushroom-Forming Fungi Provides Insights into the Origins of Lignocellulose Decay Capabilities.</title>
        <authorList>
            <person name="Nagy L.G."/>
            <person name="Riley R."/>
            <person name="Tritt A."/>
            <person name="Adam C."/>
            <person name="Daum C."/>
            <person name="Floudas D."/>
            <person name="Sun H."/>
            <person name="Yadav J.S."/>
            <person name="Pangilinan J."/>
            <person name="Larsson K.H."/>
            <person name="Matsuura K."/>
            <person name="Barry K."/>
            <person name="Labutti K."/>
            <person name="Kuo R."/>
            <person name="Ohm R.A."/>
            <person name="Bhattacharya S.S."/>
            <person name="Shirouzu T."/>
            <person name="Yoshinaga Y."/>
            <person name="Martin F.M."/>
            <person name="Grigoriev I.V."/>
            <person name="Hibbett D.S."/>
        </authorList>
    </citation>
    <scope>NUCLEOTIDE SEQUENCE [LARGE SCALE GENOMIC DNA]</scope>
    <source>
        <strain evidence="4 5">HHB12029</strain>
    </source>
</reference>
<comment type="similarity">
    <text evidence="1">Belongs to the CCDC25 family.</text>
</comment>
<dbReference type="EMBL" id="KV425942">
    <property type="protein sequence ID" value="KZV96503.1"/>
    <property type="molecule type" value="Genomic_DNA"/>
</dbReference>
<feature type="compositionally biased region" description="Basic and acidic residues" evidence="2">
    <location>
        <begin position="236"/>
        <end position="245"/>
    </location>
</feature>
<evidence type="ECO:0000256" key="1">
    <source>
        <dbReference type="ARBA" id="ARBA00008998"/>
    </source>
</evidence>
<accession>A0A165KKU2</accession>
<dbReference type="AlphaFoldDB" id="A0A165KKU2"/>
<dbReference type="Proteomes" id="UP000077266">
    <property type="component" value="Unassembled WGS sequence"/>
</dbReference>
<dbReference type="PANTHER" id="PTHR13049:SF2">
    <property type="entry name" value="COILED-COIL DOMAIN-CONTAINING PROTEIN 25"/>
    <property type="match status" value="1"/>
</dbReference>
<proteinExistence type="inferred from homology"/>
<dbReference type="InParanoid" id="A0A165KKU2"/>